<keyword evidence="6 8" id="KW-0408">Iron</keyword>
<dbReference type="SUPFAM" id="SSF48264">
    <property type="entry name" value="Cytochrome P450"/>
    <property type="match status" value="1"/>
</dbReference>
<name>A0A9N9QFU5_9CUCU</name>
<dbReference type="PANTHER" id="PTHR24279:SF120">
    <property type="entry name" value="CYTOCHROME P450"/>
    <property type="match status" value="1"/>
</dbReference>
<dbReference type="InterPro" id="IPR050479">
    <property type="entry name" value="CYP11_CYP27_families"/>
</dbReference>
<comment type="cofactor">
    <cofactor evidence="1 8">
        <name>heme</name>
        <dbReference type="ChEBI" id="CHEBI:30413"/>
    </cofactor>
</comment>
<dbReference type="GO" id="GO:0004497">
    <property type="term" value="F:monooxygenase activity"/>
    <property type="evidence" value="ECO:0007669"/>
    <property type="project" value="UniProtKB-KW"/>
</dbReference>
<evidence type="ECO:0000313" key="10">
    <source>
        <dbReference type="Proteomes" id="UP001152799"/>
    </source>
</evidence>
<dbReference type="Pfam" id="PF00067">
    <property type="entry name" value="p450"/>
    <property type="match status" value="1"/>
</dbReference>
<reference evidence="9" key="1">
    <citation type="submission" date="2022-01" db="EMBL/GenBank/DDBJ databases">
        <authorList>
            <person name="King R."/>
        </authorList>
    </citation>
    <scope>NUCLEOTIDE SEQUENCE</scope>
</reference>
<keyword evidence="5" id="KW-0560">Oxidoreductase</keyword>
<evidence type="ECO:0000256" key="7">
    <source>
        <dbReference type="ARBA" id="ARBA00023033"/>
    </source>
</evidence>
<dbReference type="InterPro" id="IPR001128">
    <property type="entry name" value="Cyt_P450"/>
</dbReference>
<gene>
    <name evidence="9" type="ORF">CEUTPL_LOCUS9160</name>
</gene>
<dbReference type="AlphaFoldDB" id="A0A9N9QFU5"/>
<evidence type="ECO:0000256" key="8">
    <source>
        <dbReference type="PIRSR" id="PIRSR602401-1"/>
    </source>
</evidence>
<keyword evidence="7" id="KW-0503">Monooxygenase</keyword>
<protein>
    <submittedName>
        <fullName evidence="9">Uncharacterized protein</fullName>
    </submittedName>
</protein>
<proteinExistence type="inferred from homology"/>
<evidence type="ECO:0000256" key="2">
    <source>
        <dbReference type="ARBA" id="ARBA00010617"/>
    </source>
</evidence>
<dbReference type="InterPro" id="IPR036396">
    <property type="entry name" value="Cyt_P450_sf"/>
</dbReference>
<evidence type="ECO:0000256" key="6">
    <source>
        <dbReference type="ARBA" id="ARBA00023004"/>
    </source>
</evidence>
<evidence type="ECO:0000256" key="4">
    <source>
        <dbReference type="ARBA" id="ARBA00022723"/>
    </source>
</evidence>
<dbReference type="Gene3D" id="1.10.630.10">
    <property type="entry name" value="Cytochrome P450"/>
    <property type="match status" value="1"/>
</dbReference>
<keyword evidence="10" id="KW-1185">Reference proteome</keyword>
<feature type="binding site" description="axial binding residue" evidence="8">
    <location>
        <position position="436"/>
    </location>
    <ligand>
        <name>heme</name>
        <dbReference type="ChEBI" id="CHEBI:30413"/>
    </ligand>
    <ligandPart>
        <name>Fe</name>
        <dbReference type="ChEBI" id="CHEBI:18248"/>
    </ligandPart>
</feature>
<dbReference type="GO" id="GO:0005506">
    <property type="term" value="F:iron ion binding"/>
    <property type="evidence" value="ECO:0007669"/>
    <property type="project" value="InterPro"/>
</dbReference>
<dbReference type="CDD" id="cd11054">
    <property type="entry name" value="CYP24A1-like"/>
    <property type="match status" value="1"/>
</dbReference>
<keyword evidence="3 8" id="KW-0349">Heme</keyword>
<evidence type="ECO:0000313" key="9">
    <source>
        <dbReference type="EMBL" id="CAG9768634.1"/>
    </source>
</evidence>
<dbReference type="PRINTS" id="PR00385">
    <property type="entry name" value="P450"/>
</dbReference>
<dbReference type="EMBL" id="OU892281">
    <property type="protein sequence ID" value="CAG9768634.1"/>
    <property type="molecule type" value="Genomic_DNA"/>
</dbReference>
<evidence type="ECO:0000256" key="1">
    <source>
        <dbReference type="ARBA" id="ARBA00001971"/>
    </source>
</evidence>
<evidence type="ECO:0000256" key="5">
    <source>
        <dbReference type="ARBA" id="ARBA00023002"/>
    </source>
</evidence>
<dbReference type="OrthoDB" id="3945418at2759"/>
<dbReference type="InterPro" id="IPR002401">
    <property type="entry name" value="Cyt_P450_E_grp-I"/>
</dbReference>
<dbReference type="PANTHER" id="PTHR24279">
    <property type="entry name" value="CYTOCHROME P450"/>
    <property type="match status" value="1"/>
</dbReference>
<organism evidence="9 10">
    <name type="scientific">Ceutorhynchus assimilis</name>
    <name type="common">cabbage seed weevil</name>
    <dbReference type="NCBI Taxonomy" id="467358"/>
    <lineage>
        <taxon>Eukaryota</taxon>
        <taxon>Metazoa</taxon>
        <taxon>Ecdysozoa</taxon>
        <taxon>Arthropoda</taxon>
        <taxon>Hexapoda</taxon>
        <taxon>Insecta</taxon>
        <taxon>Pterygota</taxon>
        <taxon>Neoptera</taxon>
        <taxon>Endopterygota</taxon>
        <taxon>Coleoptera</taxon>
        <taxon>Polyphaga</taxon>
        <taxon>Cucujiformia</taxon>
        <taxon>Curculionidae</taxon>
        <taxon>Ceutorhynchinae</taxon>
        <taxon>Ceutorhynchus</taxon>
    </lineage>
</organism>
<dbReference type="PRINTS" id="PR00463">
    <property type="entry name" value="EP450I"/>
</dbReference>
<keyword evidence="4 8" id="KW-0479">Metal-binding</keyword>
<dbReference type="GO" id="GO:0020037">
    <property type="term" value="F:heme binding"/>
    <property type="evidence" value="ECO:0007669"/>
    <property type="project" value="InterPro"/>
</dbReference>
<sequence>MISKFFEIYSVKNIKVSTYCYSTMLCTKSNIARYCTSSAKELKDIPCAKGLPIIGTTLSLILAGSTPKLHKYIDKRHQQLGPIFKERIGPVECVFISDPQAIRLAFACEGKYPYHVLPEAWTTYNALHNVSRGLFFMNGQEWLHFRRILNPLLLKGDQSWLKDCCGPAIENLIGKIDNKYEIDSMLYHWSIEVIVSVLIGASNYAENKERLDKEIGYLASILHLIFETSSKLALIPSGFAAKYRIPRWKKFEVSVTMALKSTADLVSNLATNYENGEGLLGKLKEQMTMNEVVKIVIDLILAAGDTTAYSMEWLLYSVGRNLEVQKRLREEIRDYENKGLRLNSNSYLKNTIKESLRLYPVAPFLTRILPEPVTINGYKLSAGTVLIMSIFTTGRDKRNFNNPLVFDPDRWNRSEEVRTGVVHSAALPFAMGVRSCIGRKLAEAQLQLTLAKIVQNFDFKVTNKKEVDVILKMVAVPSRQIEFQFKRI</sequence>
<dbReference type="GO" id="GO:0016705">
    <property type="term" value="F:oxidoreductase activity, acting on paired donors, with incorporation or reduction of molecular oxygen"/>
    <property type="evidence" value="ECO:0007669"/>
    <property type="project" value="InterPro"/>
</dbReference>
<dbReference type="Proteomes" id="UP001152799">
    <property type="component" value="Chromosome 5"/>
</dbReference>
<accession>A0A9N9QFU5</accession>
<evidence type="ECO:0000256" key="3">
    <source>
        <dbReference type="ARBA" id="ARBA00022617"/>
    </source>
</evidence>
<comment type="similarity">
    <text evidence="2">Belongs to the cytochrome P450 family.</text>
</comment>